<proteinExistence type="predicted"/>
<dbReference type="EMBL" id="QZEY01000003">
    <property type="protein sequence ID" value="RJL33422.1"/>
    <property type="molecule type" value="Genomic_DNA"/>
</dbReference>
<keyword evidence="1" id="KW-1133">Transmembrane helix</keyword>
<evidence type="ECO:0008006" key="4">
    <source>
        <dbReference type="Google" id="ProtNLM"/>
    </source>
</evidence>
<dbReference type="RefSeq" id="WP_119926381.1">
    <property type="nucleotide sequence ID" value="NZ_QZEY01000003.1"/>
</dbReference>
<protein>
    <recommendedName>
        <fullName evidence="4">DUF4157 domain-containing protein</fullName>
    </recommendedName>
</protein>
<accession>A0A3A4BG04</accession>
<gene>
    <name evidence="2" type="ORF">D5H75_11580</name>
</gene>
<evidence type="ECO:0000256" key="1">
    <source>
        <dbReference type="SAM" id="Phobius"/>
    </source>
</evidence>
<keyword evidence="1" id="KW-0472">Membrane</keyword>
<evidence type="ECO:0000313" key="2">
    <source>
        <dbReference type="EMBL" id="RJL33422.1"/>
    </source>
</evidence>
<reference evidence="2 3" key="1">
    <citation type="submission" date="2018-09" db="EMBL/GenBank/DDBJ databases">
        <title>YIM 75507 draft genome.</title>
        <authorList>
            <person name="Tang S."/>
            <person name="Feng Y."/>
        </authorList>
    </citation>
    <scope>NUCLEOTIDE SEQUENCE [LARGE SCALE GENOMIC DNA]</scope>
    <source>
        <strain evidence="2 3">YIM 75507</strain>
    </source>
</reference>
<name>A0A3A4BG04_9ACTN</name>
<organism evidence="2 3">
    <name type="scientific">Bailinhaonella thermotolerans</name>
    <dbReference type="NCBI Taxonomy" id="1070861"/>
    <lineage>
        <taxon>Bacteria</taxon>
        <taxon>Bacillati</taxon>
        <taxon>Actinomycetota</taxon>
        <taxon>Actinomycetes</taxon>
        <taxon>Streptosporangiales</taxon>
        <taxon>Streptosporangiaceae</taxon>
        <taxon>Bailinhaonella</taxon>
    </lineage>
</organism>
<feature type="transmembrane region" description="Helical" evidence="1">
    <location>
        <begin position="87"/>
        <end position="110"/>
    </location>
</feature>
<dbReference type="Proteomes" id="UP000265768">
    <property type="component" value="Unassembled WGS sequence"/>
</dbReference>
<dbReference type="OrthoDB" id="3296472at2"/>
<keyword evidence="1" id="KW-0812">Transmembrane</keyword>
<sequence>MRPRHRARQVVNYVNLATPLGLLVARLGGARRLRAHDGLLVAHGYRLPIPPAPAFTVGNVIVTRRPAEWLAERPALLAHEARHATQYAFCAGPVLLLPLYLVAAGVSWAATGDLGAWNPFERLAGLEDGGYARSPARWRRRKA</sequence>
<keyword evidence="3" id="KW-1185">Reference proteome</keyword>
<dbReference type="AlphaFoldDB" id="A0A3A4BG04"/>
<comment type="caution">
    <text evidence="2">The sequence shown here is derived from an EMBL/GenBank/DDBJ whole genome shotgun (WGS) entry which is preliminary data.</text>
</comment>
<evidence type="ECO:0000313" key="3">
    <source>
        <dbReference type="Proteomes" id="UP000265768"/>
    </source>
</evidence>